<dbReference type="EMBL" id="JAAPAO010000194">
    <property type="protein sequence ID" value="KAF4668266.1"/>
    <property type="molecule type" value="Genomic_DNA"/>
</dbReference>
<sequence length="203" mass="22227">MSRPEPTPLERLAMKWEARRQAGGGPSRPVRRGVPLQTRPTPVTDKTVENKASESSDDDSSSDSDSEGSSSSSSDTDSSSSSSSSSSGGSSSSGSGEVRKPGRHKRKFKPNTHMLSALVKGQIRTNDRMDREQTENAQERLDTMDGGRSFTKVRIMTSYLTEHGSTGIASDERQQHQAETTEQEEEGGDWGEWEKQKRLKFGS</sequence>
<evidence type="ECO:0000256" key="1">
    <source>
        <dbReference type="SAM" id="MobiDB-lite"/>
    </source>
</evidence>
<dbReference type="Proteomes" id="UP000591131">
    <property type="component" value="Unassembled WGS sequence"/>
</dbReference>
<protein>
    <submittedName>
        <fullName evidence="2">Uncharacterized protein</fullName>
    </submittedName>
</protein>
<keyword evidence="3" id="KW-1185">Reference proteome</keyword>
<proteinExistence type="predicted"/>
<feature type="compositionally biased region" description="Low complexity" evidence="1">
    <location>
        <begin position="67"/>
        <end position="96"/>
    </location>
</feature>
<comment type="caution">
    <text evidence="2">The sequence shown here is derived from an EMBL/GenBank/DDBJ whole genome shotgun (WGS) entry which is preliminary data.</text>
</comment>
<accession>A0A7J6MA71</accession>
<feature type="compositionally biased region" description="Basic residues" evidence="1">
    <location>
        <begin position="101"/>
        <end position="110"/>
    </location>
</feature>
<feature type="compositionally biased region" description="Acidic residues" evidence="1">
    <location>
        <begin position="181"/>
        <end position="191"/>
    </location>
</feature>
<dbReference type="OrthoDB" id="10498970at2759"/>
<evidence type="ECO:0000313" key="3">
    <source>
        <dbReference type="Proteomes" id="UP000591131"/>
    </source>
</evidence>
<evidence type="ECO:0000313" key="2">
    <source>
        <dbReference type="EMBL" id="KAF4668266.1"/>
    </source>
</evidence>
<name>A0A7J6MA71_PERCH</name>
<reference evidence="2 3" key="1">
    <citation type="submission" date="2020-04" db="EMBL/GenBank/DDBJ databases">
        <title>Perkinsus chesapeaki whole genome sequence.</title>
        <authorList>
            <person name="Bogema D.R."/>
        </authorList>
    </citation>
    <scope>NUCLEOTIDE SEQUENCE [LARGE SCALE GENOMIC DNA]</scope>
    <source>
        <strain evidence="2">ATCC PRA-425</strain>
    </source>
</reference>
<feature type="region of interest" description="Disordered" evidence="1">
    <location>
        <begin position="163"/>
        <end position="203"/>
    </location>
</feature>
<feature type="compositionally biased region" description="Basic and acidic residues" evidence="1">
    <location>
        <begin position="125"/>
        <end position="145"/>
    </location>
</feature>
<feature type="compositionally biased region" description="Acidic residues" evidence="1">
    <location>
        <begin position="55"/>
        <end position="66"/>
    </location>
</feature>
<dbReference type="AlphaFoldDB" id="A0A7J6MA71"/>
<gene>
    <name evidence="2" type="ORF">FOL47_003121</name>
</gene>
<organism evidence="2 3">
    <name type="scientific">Perkinsus chesapeaki</name>
    <name type="common">Clam parasite</name>
    <name type="synonym">Perkinsus andrewsi</name>
    <dbReference type="NCBI Taxonomy" id="330153"/>
    <lineage>
        <taxon>Eukaryota</taxon>
        <taxon>Sar</taxon>
        <taxon>Alveolata</taxon>
        <taxon>Perkinsozoa</taxon>
        <taxon>Perkinsea</taxon>
        <taxon>Perkinsida</taxon>
        <taxon>Perkinsidae</taxon>
        <taxon>Perkinsus</taxon>
    </lineage>
</organism>
<feature type="region of interest" description="Disordered" evidence="1">
    <location>
        <begin position="1"/>
        <end position="149"/>
    </location>
</feature>